<evidence type="ECO:0000313" key="3">
    <source>
        <dbReference type="Proteomes" id="UP001623600"/>
    </source>
</evidence>
<dbReference type="RefSeq" id="WP_406761103.1">
    <property type="nucleotide sequence ID" value="NZ_JBJIAB010000010.1"/>
</dbReference>
<comment type="caution">
    <text evidence="2">The sequence shown here is derived from an EMBL/GenBank/DDBJ whole genome shotgun (WGS) entry which is preliminary data.</text>
</comment>
<proteinExistence type="predicted"/>
<protein>
    <submittedName>
        <fullName evidence="2">6-hydroxymethylpterin diphosphokinase MptE-like protein</fullName>
    </submittedName>
</protein>
<keyword evidence="3" id="KW-1185">Reference proteome</keyword>
<gene>
    <name evidence="2" type="ORF">ACJDTP_10225</name>
</gene>
<name>A0ABW8S3R9_9CLOT</name>
<feature type="domain" description="6-hydroxymethylpterin diphosphokinase MptE-like" evidence="1">
    <location>
        <begin position="216"/>
        <end position="377"/>
    </location>
</feature>
<evidence type="ECO:0000259" key="1">
    <source>
        <dbReference type="Pfam" id="PF01973"/>
    </source>
</evidence>
<dbReference type="Gene3D" id="3.90.1480.10">
    <property type="entry name" value="Alpha-2,3-sialyltransferase"/>
    <property type="match status" value="1"/>
</dbReference>
<reference evidence="2 3" key="1">
    <citation type="submission" date="2024-11" db="EMBL/GenBank/DDBJ databases">
        <authorList>
            <person name="Heng Y.C."/>
            <person name="Lim A.C.H."/>
            <person name="Lee J.K.Y."/>
            <person name="Kittelmann S."/>
        </authorList>
    </citation>
    <scope>NUCLEOTIDE SEQUENCE [LARGE SCALE GENOMIC DNA]</scope>
    <source>
        <strain evidence="2 3">WILCCON 0112</strain>
    </source>
</reference>
<organism evidence="2 3">
    <name type="scientific">Candidatus Clostridium helianthi</name>
    <dbReference type="NCBI Taxonomy" id="3381660"/>
    <lineage>
        <taxon>Bacteria</taxon>
        <taxon>Bacillati</taxon>
        <taxon>Bacillota</taxon>
        <taxon>Clostridia</taxon>
        <taxon>Eubacteriales</taxon>
        <taxon>Clostridiaceae</taxon>
        <taxon>Clostridium</taxon>
    </lineage>
</organism>
<evidence type="ECO:0000313" key="2">
    <source>
        <dbReference type="EMBL" id="MFL0165442.1"/>
    </source>
</evidence>
<dbReference type="Proteomes" id="UP001623600">
    <property type="component" value="Unassembled WGS sequence"/>
</dbReference>
<sequence>MKKYILFGAGYLGKIAFDCFGEDLIEYFVDSSKCGQEYCGKHILSINELEKIACNYIIVISVKDRVEEVESQLQQMGIMKYYIYSEYDYYVGKHFNVVDDIKHQLRIIDYIKYYDTGRYHSIAIEGEPFKSKILIDMLNAESGDLSVKYIINSYSQVEEDLEYYGYPVRDFSEIQNDIDLLVLLESRERSTLRDILAEEKRDFMIADFSNTEDLFGENRNPELSKYKDIHKGERCFIIGNGPSIRTEDLEKLCEKNETTFACNQIYKVYDKVKWRPDYFVMQDNKCIIEFYNEVLATVECTKFIGDYIKDIWDGRETHNLEKIHMRAQSYLPHMPGFSSDIVNGVYEGWNVIYSSIQIAAYMGFEEIYIIGVDMKFTANLKENSNHFIDDYFGKMKKINPPNYEAVFSAFKKAELYSRQHNFRIYNATRGGAVEEFERVNFDSLF</sequence>
<dbReference type="Gene3D" id="3.40.50.720">
    <property type="entry name" value="NAD(P)-binding Rossmann-like Domain"/>
    <property type="match status" value="1"/>
</dbReference>
<dbReference type="Pfam" id="PF01973">
    <property type="entry name" value="MptE-like"/>
    <property type="match status" value="1"/>
</dbReference>
<dbReference type="EMBL" id="JBJIAB010000010">
    <property type="protein sequence ID" value="MFL0165442.1"/>
    <property type="molecule type" value="Genomic_DNA"/>
</dbReference>
<accession>A0ABW8S3R9</accession>
<dbReference type="InterPro" id="IPR002826">
    <property type="entry name" value="MptE-like"/>
</dbReference>